<keyword evidence="10" id="KW-1185">Reference proteome</keyword>
<evidence type="ECO:0000313" key="10">
    <source>
        <dbReference type="Proteomes" id="UP001642464"/>
    </source>
</evidence>
<feature type="transmembrane region" description="Helical" evidence="7">
    <location>
        <begin position="317"/>
        <end position="339"/>
    </location>
</feature>
<evidence type="ECO:0000256" key="3">
    <source>
        <dbReference type="ARBA" id="ARBA00022837"/>
    </source>
</evidence>
<dbReference type="Gene3D" id="1.20.120.350">
    <property type="entry name" value="Voltage-gated potassium channels. Chain C"/>
    <property type="match status" value="1"/>
</dbReference>
<dbReference type="PROSITE" id="PS00018">
    <property type="entry name" value="EF_HAND_1"/>
    <property type="match status" value="2"/>
</dbReference>
<dbReference type="CDD" id="cd00051">
    <property type="entry name" value="EFh"/>
    <property type="match status" value="1"/>
</dbReference>
<dbReference type="SUPFAM" id="SSF81324">
    <property type="entry name" value="Voltage-gated potassium channels"/>
    <property type="match status" value="1"/>
</dbReference>
<dbReference type="Pfam" id="PF00520">
    <property type="entry name" value="Ion_trans"/>
    <property type="match status" value="1"/>
</dbReference>
<evidence type="ECO:0000256" key="2">
    <source>
        <dbReference type="ARBA" id="ARBA00022692"/>
    </source>
</evidence>
<feature type="transmembrane region" description="Helical" evidence="7">
    <location>
        <begin position="239"/>
        <end position="258"/>
    </location>
</feature>
<keyword evidence="4 7" id="KW-1133">Transmembrane helix</keyword>
<evidence type="ECO:0000256" key="6">
    <source>
        <dbReference type="SAM" id="MobiDB-lite"/>
    </source>
</evidence>
<dbReference type="EMBL" id="CAXAMM010002658">
    <property type="protein sequence ID" value="CAK8996988.1"/>
    <property type="molecule type" value="Genomic_DNA"/>
</dbReference>
<feature type="transmembrane region" description="Helical" evidence="7">
    <location>
        <begin position="216"/>
        <end position="233"/>
    </location>
</feature>
<evidence type="ECO:0000259" key="8">
    <source>
        <dbReference type="PROSITE" id="PS50222"/>
    </source>
</evidence>
<dbReference type="Gene3D" id="1.10.238.10">
    <property type="entry name" value="EF-hand"/>
    <property type="match status" value="1"/>
</dbReference>
<evidence type="ECO:0000313" key="9">
    <source>
        <dbReference type="EMBL" id="CAK8996988.1"/>
    </source>
</evidence>
<dbReference type="PANTHER" id="PTHR10037:SF62">
    <property type="entry name" value="SODIUM CHANNEL PROTEIN 60E"/>
    <property type="match status" value="1"/>
</dbReference>
<dbReference type="InterPro" id="IPR018247">
    <property type="entry name" value="EF_Hand_1_Ca_BS"/>
</dbReference>
<accession>A0ABP0I339</accession>
<feature type="domain" description="EF-hand" evidence="8">
    <location>
        <begin position="407"/>
        <end position="442"/>
    </location>
</feature>
<dbReference type="InterPro" id="IPR043203">
    <property type="entry name" value="VGCC_Ca_Na"/>
</dbReference>
<protein>
    <submittedName>
        <fullName evidence="9">Voltage-dependent calcium channel type D subunit alpha-1 (DmCa1D)</fullName>
    </submittedName>
</protein>
<evidence type="ECO:0000256" key="4">
    <source>
        <dbReference type="ARBA" id="ARBA00022989"/>
    </source>
</evidence>
<evidence type="ECO:0000256" key="7">
    <source>
        <dbReference type="SAM" id="Phobius"/>
    </source>
</evidence>
<proteinExistence type="predicted"/>
<dbReference type="PROSITE" id="PS50222">
    <property type="entry name" value="EF_HAND_2"/>
    <property type="match status" value="1"/>
</dbReference>
<dbReference type="InterPro" id="IPR027359">
    <property type="entry name" value="Volt_channel_dom_sf"/>
</dbReference>
<name>A0ABP0I339_9DINO</name>
<dbReference type="PANTHER" id="PTHR10037">
    <property type="entry name" value="VOLTAGE-GATED CATION CHANNEL CALCIUM AND SODIUM"/>
    <property type="match status" value="1"/>
</dbReference>
<dbReference type="InterPro" id="IPR011992">
    <property type="entry name" value="EF-hand-dom_pair"/>
</dbReference>
<sequence length="663" mass="74653">MLQSVQDGAQRAMEWCSEKVRRGSAKRGSEHSVQSADDEGSKRGSPSTNDKEHLKRALAKIEKDSMRYKNVHQKPWLDRKGRRIWSDARIAVAKLVMSQSFETFMGLVIVANIALMMIETDADAKCYPDFKDKPSECADASSNIIWLQVCNISLLVIYTLECCLRAFVEREAYVWNAWNQLDLVTTIPGWVTLILSSTLNIALLRTLKVVRLLRAGRLLISIPEVYVLMSGLASALKPIIYGSIMLISVIMIWAIIVVEFLHPVNVQIPYGEDCPRCKLGFKSVYTASLTLFAQLVAQDGWSEMSLPLAEEAPWTTPLLFIILMTVSLGVMNLILAVVVEKAAEVRENDQERKMMKKEEERERNMIELAVLCDRMDNDGSGALSLKEMLDGFDNDLNFNALMKFMDIERDDMQTIFNVLDSDGSGEVDYVEFCHHLGSCKKRDPLMMSSLTRYSVMEMRNLVSGITNSIVEVLEENAQMLHEQLELLCSVPGCEQAAKELKRRREAKTGGDGAGSLGLARMRAESAASLGQKTKSMRDFSAEEIFGEMSAMSSQFHSLEGQIESLLLKAETIREDALRNQSENLELQHSDNGSDLPDLTAFERGISEMSRQSDGLCIEARFQNLLRKLHQRLKHEEGLHKQCREIVQSIATVIENPHIVREDL</sequence>
<gene>
    <name evidence="9" type="ORF">SCF082_LOCUS5027</name>
</gene>
<comment type="subcellular location">
    <subcellularLocation>
        <location evidence="1">Membrane</location>
        <topology evidence="1">Multi-pass membrane protein</topology>
    </subcellularLocation>
</comment>
<feature type="region of interest" description="Disordered" evidence="6">
    <location>
        <begin position="16"/>
        <end position="54"/>
    </location>
</feature>
<evidence type="ECO:0000256" key="1">
    <source>
        <dbReference type="ARBA" id="ARBA00004141"/>
    </source>
</evidence>
<dbReference type="InterPro" id="IPR002048">
    <property type="entry name" value="EF_hand_dom"/>
</dbReference>
<feature type="transmembrane region" description="Helical" evidence="7">
    <location>
        <begin position="104"/>
        <end position="122"/>
    </location>
</feature>
<dbReference type="SMART" id="SM00054">
    <property type="entry name" value="EFh"/>
    <property type="match status" value="2"/>
</dbReference>
<keyword evidence="2 7" id="KW-0812">Transmembrane</keyword>
<reference evidence="9 10" key="1">
    <citation type="submission" date="2024-02" db="EMBL/GenBank/DDBJ databases">
        <authorList>
            <person name="Chen Y."/>
            <person name="Shah S."/>
            <person name="Dougan E. K."/>
            <person name="Thang M."/>
            <person name="Chan C."/>
        </authorList>
    </citation>
    <scope>NUCLEOTIDE SEQUENCE [LARGE SCALE GENOMIC DNA]</scope>
</reference>
<dbReference type="Gene3D" id="1.10.287.70">
    <property type="match status" value="1"/>
</dbReference>
<organism evidence="9 10">
    <name type="scientific">Durusdinium trenchii</name>
    <dbReference type="NCBI Taxonomy" id="1381693"/>
    <lineage>
        <taxon>Eukaryota</taxon>
        <taxon>Sar</taxon>
        <taxon>Alveolata</taxon>
        <taxon>Dinophyceae</taxon>
        <taxon>Suessiales</taxon>
        <taxon>Symbiodiniaceae</taxon>
        <taxon>Durusdinium</taxon>
    </lineage>
</organism>
<comment type="caution">
    <text evidence="9">The sequence shown here is derived from an EMBL/GenBank/DDBJ whole genome shotgun (WGS) entry which is preliminary data.</text>
</comment>
<dbReference type="InterPro" id="IPR005821">
    <property type="entry name" value="Ion_trans_dom"/>
</dbReference>
<feature type="transmembrane region" description="Helical" evidence="7">
    <location>
        <begin position="187"/>
        <end position="204"/>
    </location>
</feature>
<keyword evidence="3" id="KW-0106">Calcium</keyword>
<feature type="transmembrane region" description="Helical" evidence="7">
    <location>
        <begin position="279"/>
        <end position="297"/>
    </location>
</feature>
<evidence type="ECO:0000256" key="5">
    <source>
        <dbReference type="ARBA" id="ARBA00023136"/>
    </source>
</evidence>
<dbReference type="Proteomes" id="UP001642464">
    <property type="component" value="Unassembled WGS sequence"/>
</dbReference>
<keyword evidence="5 7" id="KW-0472">Membrane</keyword>
<dbReference type="SUPFAM" id="SSF47473">
    <property type="entry name" value="EF-hand"/>
    <property type="match status" value="1"/>
</dbReference>